<reference evidence="1 2" key="2">
    <citation type="journal article" date="2022" name="Mol. Ecol. Resour.">
        <title>The genomes of chicory, endive, great burdock and yacon provide insights into Asteraceae paleo-polyploidization history and plant inulin production.</title>
        <authorList>
            <person name="Fan W."/>
            <person name="Wang S."/>
            <person name="Wang H."/>
            <person name="Wang A."/>
            <person name="Jiang F."/>
            <person name="Liu H."/>
            <person name="Zhao H."/>
            <person name="Xu D."/>
            <person name="Zhang Y."/>
        </authorList>
    </citation>
    <scope>NUCLEOTIDE SEQUENCE [LARGE SCALE GENOMIC DNA]</scope>
    <source>
        <strain evidence="2">cv. Yunnan</strain>
        <tissue evidence="1">Leaves</tissue>
    </source>
</reference>
<sequence length="94" mass="10174">MFLRSSPEKRLAATPGDDGGKCVAGRGVFGSRQRGRMGSRQKGGIRVDYTCFSLSASNSTFSLPSSSQKFNLPLKIVDLQTDSTYSKKSASKYL</sequence>
<protein>
    <submittedName>
        <fullName evidence="1">Uncharacterized protein</fullName>
    </submittedName>
</protein>
<keyword evidence="2" id="KW-1185">Reference proteome</keyword>
<gene>
    <name evidence="1" type="ORF">L1987_07006</name>
</gene>
<dbReference type="Proteomes" id="UP001056120">
    <property type="component" value="Linkage Group LG02"/>
</dbReference>
<proteinExistence type="predicted"/>
<comment type="caution">
    <text evidence="1">The sequence shown here is derived from an EMBL/GenBank/DDBJ whole genome shotgun (WGS) entry which is preliminary data.</text>
</comment>
<evidence type="ECO:0000313" key="2">
    <source>
        <dbReference type="Proteomes" id="UP001056120"/>
    </source>
</evidence>
<dbReference type="EMBL" id="CM042019">
    <property type="protein sequence ID" value="KAI3825516.1"/>
    <property type="molecule type" value="Genomic_DNA"/>
</dbReference>
<name>A0ACB9JZP5_9ASTR</name>
<reference evidence="2" key="1">
    <citation type="journal article" date="2022" name="Mol. Ecol. Resour.">
        <title>The genomes of chicory, endive, great burdock and yacon provide insights into Asteraceae palaeo-polyploidization history and plant inulin production.</title>
        <authorList>
            <person name="Fan W."/>
            <person name="Wang S."/>
            <person name="Wang H."/>
            <person name="Wang A."/>
            <person name="Jiang F."/>
            <person name="Liu H."/>
            <person name="Zhao H."/>
            <person name="Xu D."/>
            <person name="Zhang Y."/>
        </authorList>
    </citation>
    <scope>NUCLEOTIDE SEQUENCE [LARGE SCALE GENOMIC DNA]</scope>
    <source>
        <strain evidence="2">cv. Yunnan</strain>
    </source>
</reference>
<accession>A0ACB9JZP5</accession>
<organism evidence="1 2">
    <name type="scientific">Smallanthus sonchifolius</name>
    <dbReference type="NCBI Taxonomy" id="185202"/>
    <lineage>
        <taxon>Eukaryota</taxon>
        <taxon>Viridiplantae</taxon>
        <taxon>Streptophyta</taxon>
        <taxon>Embryophyta</taxon>
        <taxon>Tracheophyta</taxon>
        <taxon>Spermatophyta</taxon>
        <taxon>Magnoliopsida</taxon>
        <taxon>eudicotyledons</taxon>
        <taxon>Gunneridae</taxon>
        <taxon>Pentapetalae</taxon>
        <taxon>asterids</taxon>
        <taxon>campanulids</taxon>
        <taxon>Asterales</taxon>
        <taxon>Asteraceae</taxon>
        <taxon>Asteroideae</taxon>
        <taxon>Heliantheae alliance</taxon>
        <taxon>Millerieae</taxon>
        <taxon>Smallanthus</taxon>
    </lineage>
</organism>
<evidence type="ECO:0000313" key="1">
    <source>
        <dbReference type="EMBL" id="KAI3825516.1"/>
    </source>
</evidence>